<dbReference type="GO" id="GO:1990281">
    <property type="term" value="C:efflux pump complex"/>
    <property type="evidence" value="ECO:0007669"/>
    <property type="project" value="TreeGrafter"/>
</dbReference>
<feature type="signal peptide" evidence="1">
    <location>
        <begin position="1"/>
        <end position="27"/>
    </location>
</feature>
<dbReference type="Proteomes" id="UP000178885">
    <property type="component" value="Unassembled WGS sequence"/>
</dbReference>
<reference evidence="3 4" key="1">
    <citation type="journal article" date="2016" name="Nat. Commun.">
        <title>Thousands of microbial genomes shed light on interconnected biogeochemical processes in an aquifer system.</title>
        <authorList>
            <person name="Anantharaman K."/>
            <person name="Brown C.T."/>
            <person name="Hug L.A."/>
            <person name="Sharon I."/>
            <person name="Castelle C.J."/>
            <person name="Probst A.J."/>
            <person name="Thomas B.C."/>
            <person name="Singh A."/>
            <person name="Wilkins M.J."/>
            <person name="Karaoz U."/>
            <person name="Brodie E.L."/>
            <person name="Williams K.H."/>
            <person name="Hubbard S.S."/>
            <person name="Banfield J.F."/>
        </authorList>
    </citation>
    <scope>NUCLEOTIDE SEQUENCE [LARGE SCALE GENOMIC DNA]</scope>
</reference>
<evidence type="ECO:0000313" key="3">
    <source>
        <dbReference type="EMBL" id="OGI48589.1"/>
    </source>
</evidence>
<feature type="domain" description="YknX-like C-terminal permuted SH3-like" evidence="2">
    <location>
        <begin position="158"/>
        <end position="227"/>
    </location>
</feature>
<sequence length="237" mass="24589">MEKNNMAHATRVLLPALLAALAIGGCAKQEAPKPPEKIVNITTAPVARKNLSIVESAVGAETAVGSALDYDPTRAAAEAVTVRLPFPEHVARNLKVGQSVSLSSFTGGRRAEGRIRGILPALDSTTLSREVIVAVTTPGWRPDGSVRGEVTMGLRQNALVVPEQAVVLRPGGAVVYVVEGERARERRVSTGILRDGELEIVAGVKANETVTVAVDGAALLSDGAKVSARAPKGGKSP</sequence>
<dbReference type="PANTHER" id="PTHR30469">
    <property type="entry name" value="MULTIDRUG RESISTANCE PROTEIN MDTA"/>
    <property type="match status" value="1"/>
</dbReference>
<gene>
    <name evidence="3" type="ORF">A2151_02540</name>
</gene>
<evidence type="ECO:0000313" key="4">
    <source>
        <dbReference type="Proteomes" id="UP000178885"/>
    </source>
</evidence>
<name>A0A1F6TU58_9PROT</name>
<dbReference type="GO" id="GO:0015562">
    <property type="term" value="F:efflux transmembrane transporter activity"/>
    <property type="evidence" value="ECO:0007669"/>
    <property type="project" value="TreeGrafter"/>
</dbReference>
<dbReference type="InterPro" id="IPR058637">
    <property type="entry name" value="YknX-like_C"/>
</dbReference>
<evidence type="ECO:0000256" key="1">
    <source>
        <dbReference type="SAM" id="SignalP"/>
    </source>
</evidence>
<dbReference type="EMBL" id="MFSU01000024">
    <property type="protein sequence ID" value="OGI48589.1"/>
    <property type="molecule type" value="Genomic_DNA"/>
</dbReference>
<organism evidence="3 4">
    <name type="scientific">Candidatus Muproteobacteria bacterium RBG_16_65_34</name>
    <dbReference type="NCBI Taxonomy" id="1817760"/>
    <lineage>
        <taxon>Bacteria</taxon>
        <taxon>Pseudomonadati</taxon>
        <taxon>Pseudomonadota</taxon>
        <taxon>Candidatus Muproteobacteria</taxon>
    </lineage>
</organism>
<dbReference type="STRING" id="1817760.A2151_02540"/>
<comment type="caution">
    <text evidence="3">The sequence shown here is derived from an EMBL/GenBank/DDBJ whole genome shotgun (WGS) entry which is preliminary data.</text>
</comment>
<keyword evidence="1" id="KW-0732">Signal</keyword>
<dbReference type="Pfam" id="PF25989">
    <property type="entry name" value="YknX_C"/>
    <property type="match status" value="1"/>
</dbReference>
<protein>
    <recommendedName>
        <fullName evidence="2">YknX-like C-terminal permuted SH3-like domain-containing protein</fullName>
    </recommendedName>
</protein>
<dbReference type="Gene3D" id="2.40.420.20">
    <property type="match status" value="1"/>
</dbReference>
<proteinExistence type="predicted"/>
<feature type="chain" id="PRO_5009526850" description="YknX-like C-terminal permuted SH3-like domain-containing protein" evidence="1">
    <location>
        <begin position="28"/>
        <end position="237"/>
    </location>
</feature>
<dbReference type="PROSITE" id="PS51257">
    <property type="entry name" value="PROKAR_LIPOPROTEIN"/>
    <property type="match status" value="1"/>
</dbReference>
<evidence type="ECO:0000259" key="2">
    <source>
        <dbReference type="Pfam" id="PF25989"/>
    </source>
</evidence>
<accession>A0A1F6TU58</accession>
<dbReference type="AlphaFoldDB" id="A0A1F6TU58"/>